<dbReference type="Proteomes" id="UP000241462">
    <property type="component" value="Unassembled WGS sequence"/>
</dbReference>
<dbReference type="PROSITE" id="PS00463">
    <property type="entry name" value="ZN2_CY6_FUNGAL_1"/>
    <property type="match status" value="1"/>
</dbReference>
<evidence type="ECO:0000259" key="2">
    <source>
        <dbReference type="PROSITE" id="PS50048"/>
    </source>
</evidence>
<dbReference type="PROSITE" id="PS50048">
    <property type="entry name" value="ZN2_CY6_FUNGAL_2"/>
    <property type="match status" value="1"/>
</dbReference>
<reference evidence="3 4" key="1">
    <citation type="journal article" date="2018" name="Mycol. Prog.">
        <title>Coniella lustricola, a new species from submerged detritus.</title>
        <authorList>
            <person name="Raudabaugh D.B."/>
            <person name="Iturriaga T."/>
            <person name="Carver A."/>
            <person name="Mondo S."/>
            <person name="Pangilinan J."/>
            <person name="Lipzen A."/>
            <person name="He G."/>
            <person name="Amirebrahimi M."/>
            <person name="Grigoriev I.V."/>
            <person name="Miller A.N."/>
        </authorList>
    </citation>
    <scope>NUCLEOTIDE SEQUENCE [LARGE SCALE GENOMIC DNA]</scope>
    <source>
        <strain evidence="3 4">B22-T-1</strain>
    </source>
</reference>
<keyword evidence="4" id="KW-1185">Reference proteome</keyword>
<dbReference type="STRING" id="2025994.A0A2T3AF45"/>
<sequence>MNARRAHAKSRNGCAQCKTRKVKCDEQIPCSRCVKRGDKCSLAAIITPLSTGGASSVTGSRTHAQDDDVFTLSDISLFHRFSTTTCRYLAGPNLPSPWLDYIPELATKHKFLMQEMMAVAALDLSINAAPTGEQVTANLELARHHHSRGLAGLRIAISSHSAELIEAIWACNTLLIPYYFASTADVSSLLFRENSTEPAEWMTVLRGAAMLYLQYEQVLLSGPMRVHIQPYKTGLRVGAVVPPKTTPSDTHVDEMTTRLQAYLESNATDSYTDARKLDTMAEVFKFLRSCFQISDRGDFLSIKSASLSFIAVIPPHFFELMGRKDQAAMVIMAFWCVLLNRAEKGTWWMQFRKVRNMLQFIADMLEPDTRALIQWPLDQLLAPED</sequence>
<dbReference type="GO" id="GO:0008270">
    <property type="term" value="F:zinc ion binding"/>
    <property type="evidence" value="ECO:0007669"/>
    <property type="project" value="InterPro"/>
</dbReference>
<dbReference type="AlphaFoldDB" id="A0A2T3AF45"/>
<dbReference type="Pfam" id="PF11951">
    <property type="entry name" value="Fungal_trans_2"/>
    <property type="match status" value="1"/>
</dbReference>
<dbReference type="OrthoDB" id="416217at2759"/>
<dbReference type="InterPro" id="IPR036864">
    <property type="entry name" value="Zn2-C6_fun-type_DNA-bd_sf"/>
</dbReference>
<dbReference type="InParanoid" id="A0A2T3AF45"/>
<name>A0A2T3AF45_9PEZI</name>
<dbReference type="InterPro" id="IPR001138">
    <property type="entry name" value="Zn2Cys6_DnaBD"/>
</dbReference>
<dbReference type="Gene3D" id="4.10.240.10">
    <property type="entry name" value="Zn(2)-C6 fungal-type DNA-binding domain"/>
    <property type="match status" value="1"/>
</dbReference>
<feature type="domain" description="Zn(2)-C6 fungal-type" evidence="2">
    <location>
        <begin position="13"/>
        <end position="42"/>
    </location>
</feature>
<dbReference type="SMART" id="SM00066">
    <property type="entry name" value="GAL4"/>
    <property type="match status" value="1"/>
</dbReference>
<dbReference type="InterPro" id="IPR021858">
    <property type="entry name" value="Fun_TF"/>
</dbReference>
<evidence type="ECO:0000313" key="3">
    <source>
        <dbReference type="EMBL" id="PSR94331.1"/>
    </source>
</evidence>
<dbReference type="GO" id="GO:0001228">
    <property type="term" value="F:DNA-binding transcription activator activity, RNA polymerase II-specific"/>
    <property type="evidence" value="ECO:0007669"/>
    <property type="project" value="TreeGrafter"/>
</dbReference>
<dbReference type="CDD" id="cd00067">
    <property type="entry name" value="GAL4"/>
    <property type="match status" value="1"/>
</dbReference>
<dbReference type="PANTHER" id="PTHR47784:SF5">
    <property type="entry name" value="STEROL UPTAKE CONTROL PROTEIN 2"/>
    <property type="match status" value="1"/>
</dbReference>
<accession>A0A2T3AF45</accession>
<proteinExistence type="predicted"/>
<evidence type="ECO:0000313" key="4">
    <source>
        <dbReference type="Proteomes" id="UP000241462"/>
    </source>
</evidence>
<organism evidence="3 4">
    <name type="scientific">Coniella lustricola</name>
    <dbReference type="NCBI Taxonomy" id="2025994"/>
    <lineage>
        <taxon>Eukaryota</taxon>
        <taxon>Fungi</taxon>
        <taxon>Dikarya</taxon>
        <taxon>Ascomycota</taxon>
        <taxon>Pezizomycotina</taxon>
        <taxon>Sordariomycetes</taxon>
        <taxon>Sordariomycetidae</taxon>
        <taxon>Diaporthales</taxon>
        <taxon>Schizoparmaceae</taxon>
        <taxon>Coniella</taxon>
    </lineage>
</organism>
<gene>
    <name evidence="3" type="ORF">BD289DRAFT_480637</name>
</gene>
<dbReference type="Pfam" id="PF00172">
    <property type="entry name" value="Zn_clus"/>
    <property type="match status" value="1"/>
</dbReference>
<dbReference type="PANTHER" id="PTHR47784">
    <property type="entry name" value="STEROL UPTAKE CONTROL PROTEIN 2"/>
    <property type="match status" value="1"/>
</dbReference>
<evidence type="ECO:0000256" key="1">
    <source>
        <dbReference type="ARBA" id="ARBA00023242"/>
    </source>
</evidence>
<keyword evidence="1" id="KW-0539">Nucleus</keyword>
<protein>
    <recommendedName>
        <fullName evidence="2">Zn(2)-C6 fungal-type domain-containing protein</fullName>
    </recommendedName>
</protein>
<dbReference type="SUPFAM" id="SSF57701">
    <property type="entry name" value="Zn2/Cys6 DNA-binding domain"/>
    <property type="match status" value="1"/>
</dbReference>
<dbReference type="EMBL" id="KZ678399">
    <property type="protein sequence ID" value="PSR94331.1"/>
    <property type="molecule type" value="Genomic_DNA"/>
</dbReference>
<dbReference type="InterPro" id="IPR053157">
    <property type="entry name" value="Sterol_Uptake_Regulator"/>
</dbReference>